<dbReference type="GeneID" id="116302602"/>
<dbReference type="PRINTS" id="PR00450">
    <property type="entry name" value="RECOVERIN"/>
</dbReference>
<dbReference type="Pfam" id="PF13405">
    <property type="entry name" value="EF-hand_6"/>
    <property type="match status" value="1"/>
</dbReference>
<organism evidence="5 6">
    <name type="scientific">Actinia tenebrosa</name>
    <name type="common">Australian red waratah sea anemone</name>
    <dbReference type="NCBI Taxonomy" id="6105"/>
    <lineage>
        <taxon>Eukaryota</taxon>
        <taxon>Metazoa</taxon>
        <taxon>Cnidaria</taxon>
        <taxon>Anthozoa</taxon>
        <taxon>Hexacorallia</taxon>
        <taxon>Actiniaria</taxon>
        <taxon>Actiniidae</taxon>
        <taxon>Actinia</taxon>
    </lineage>
</organism>
<reference evidence="6" key="1">
    <citation type="submission" date="2025-08" db="UniProtKB">
        <authorList>
            <consortium name="RefSeq"/>
        </authorList>
    </citation>
    <scope>IDENTIFICATION</scope>
    <source>
        <tissue evidence="6">Tentacle</tissue>
    </source>
</reference>
<dbReference type="RefSeq" id="XP_031567796.1">
    <property type="nucleotide sequence ID" value="XM_031711936.1"/>
</dbReference>
<dbReference type="PROSITE" id="PS00018">
    <property type="entry name" value="EF_HAND_1"/>
    <property type="match status" value="1"/>
</dbReference>
<accession>A0A6P8ILG5</accession>
<evidence type="ECO:0000313" key="5">
    <source>
        <dbReference type="Proteomes" id="UP000515163"/>
    </source>
</evidence>
<dbReference type="Gene3D" id="1.10.238.10">
    <property type="entry name" value="EF-hand"/>
    <property type="match status" value="1"/>
</dbReference>
<evidence type="ECO:0000256" key="2">
    <source>
        <dbReference type="ARBA" id="ARBA00022737"/>
    </source>
</evidence>
<dbReference type="OrthoDB" id="114727at2759"/>
<dbReference type="GO" id="GO:0005509">
    <property type="term" value="F:calcium ion binding"/>
    <property type="evidence" value="ECO:0007669"/>
    <property type="project" value="InterPro"/>
</dbReference>
<sequence length="179" mass="20367">MGSGASVLPEQIIQDLEKTTNFTSKEIIKILQRYTHYDTDNFHSIPIKYFLDIPEVSTIPIMPKVAALFLDPATKGITPQNFVNLFSMLSSRTPLEKRKKFAFKVLDTDGNGFLSQDEMFSFYRLLLGPTLTDKQILNIVMTTNNKHAANKQGLSYQDFLKLVSDEELKNLFTVDLQLP</sequence>
<keyword evidence="5" id="KW-1185">Reference proteome</keyword>
<dbReference type="SUPFAM" id="SSF47473">
    <property type="entry name" value="EF-hand"/>
    <property type="match status" value="1"/>
</dbReference>
<proteinExistence type="predicted"/>
<dbReference type="InterPro" id="IPR002048">
    <property type="entry name" value="EF_hand_dom"/>
</dbReference>
<dbReference type="AlphaFoldDB" id="A0A6P8ILG5"/>
<dbReference type="Proteomes" id="UP000515163">
    <property type="component" value="Unplaced"/>
</dbReference>
<dbReference type="InterPro" id="IPR018247">
    <property type="entry name" value="EF_Hand_1_Ca_BS"/>
</dbReference>
<dbReference type="InterPro" id="IPR011992">
    <property type="entry name" value="EF-hand-dom_pair"/>
</dbReference>
<dbReference type="PANTHER" id="PTHR45942">
    <property type="entry name" value="PROTEIN PHOSPATASE 3 REGULATORY SUBUNIT B ALPHA ISOFORM TYPE 1"/>
    <property type="match status" value="1"/>
</dbReference>
<evidence type="ECO:0000313" key="6">
    <source>
        <dbReference type="RefSeq" id="XP_031567796.1"/>
    </source>
</evidence>
<evidence type="ECO:0000256" key="1">
    <source>
        <dbReference type="ARBA" id="ARBA00022723"/>
    </source>
</evidence>
<keyword evidence="3" id="KW-0106">Calcium</keyword>
<evidence type="ECO:0000256" key="3">
    <source>
        <dbReference type="ARBA" id="ARBA00022837"/>
    </source>
</evidence>
<dbReference type="PROSITE" id="PS50222">
    <property type="entry name" value="EF_HAND_2"/>
    <property type="match status" value="1"/>
</dbReference>
<keyword evidence="2" id="KW-0677">Repeat</keyword>
<gene>
    <name evidence="6" type="primary">LOC116302602</name>
</gene>
<evidence type="ECO:0000259" key="4">
    <source>
        <dbReference type="PROSITE" id="PS50222"/>
    </source>
</evidence>
<dbReference type="InParanoid" id="A0A6P8ILG5"/>
<keyword evidence="1" id="KW-0479">Metal-binding</keyword>
<name>A0A6P8ILG5_ACTTE</name>
<feature type="domain" description="EF-hand" evidence="4">
    <location>
        <begin position="94"/>
        <end position="129"/>
    </location>
</feature>
<dbReference type="KEGG" id="aten:116302602"/>
<protein>
    <submittedName>
        <fullName evidence="6">Calcineurin subunit B-like</fullName>
    </submittedName>
</protein>